<evidence type="ECO:0000256" key="6">
    <source>
        <dbReference type="ARBA" id="ARBA00023277"/>
    </source>
</evidence>
<evidence type="ECO:0000313" key="15">
    <source>
        <dbReference type="Proteomes" id="UP000070620"/>
    </source>
</evidence>
<evidence type="ECO:0000256" key="2">
    <source>
        <dbReference type="ARBA" id="ARBA00011899"/>
    </source>
</evidence>
<feature type="binding site" evidence="11">
    <location>
        <position position="128"/>
    </location>
    <ligand>
        <name>substrate</name>
    </ligand>
</feature>
<dbReference type="RefSeq" id="WP_067367338.1">
    <property type="nucleotide sequence ID" value="NZ_JBIUBN010000008.1"/>
</dbReference>
<evidence type="ECO:0000256" key="9">
    <source>
        <dbReference type="PIRNR" id="PIRNR038994"/>
    </source>
</evidence>
<dbReference type="SUPFAM" id="SSF51556">
    <property type="entry name" value="Metallo-dependent hydrolases"/>
    <property type="match status" value="1"/>
</dbReference>
<feature type="binding site" evidence="12">
    <location>
        <position position="183"/>
    </location>
    <ligand>
        <name>Zn(2+)</name>
        <dbReference type="ChEBI" id="CHEBI:29105"/>
    </ligand>
</feature>
<evidence type="ECO:0000256" key="3">
    <source>
        <dbReference type="ARBA" id="ARBA00018029"/>
    </source>
</evidence>
<evidence type="ECO:0000256" key="10">
    <source>
        <dbReference type="PIRSR" id="PIRSR038994-1"/>
    </source>
</evidence>
<evidence type="ECO:0000256" key="7">
    <source>
        <dbReference type="ARBA" id="ARBA00047647"/>
    </source>
</evidence>
<evidence type="ECO:0000256" key="4">
    <source>
        <dbReference type="ARBA" id="ARBA00022723"/>
    </source>
</evidence>
<feature type="binding site" evidence="12">
    <location>
        <position position="204"/>
    </location>
    <ligand>
        <name>Zn(2+)</name>
        <dbReference type="ChEBI" id="CHEBI:29105"/>
    </ligand>
</feature>
<dbReference type="Gene3D" id="3.20.20.140">
    <property type="entry name" value="Metal-dependent hydrolases"/>
    <property type="match status" value="1"/>
</dbReference>
<organism evidence="14 15">
    <name type="scientific">Micromonospora rosaria</name>
    <dbReference type="NCBI Taxonomy" id="47874"/>
    <lineage>
        <taxon>Bacteria</taxon>
        <taxon>Bacillati</taxon>
        <taxon>Actinomycetota</taxon>
        <taxon>Actinomycetes</taxon>
        <taxon>Micromonosporales</taxon>
        <taxon>Micromonosporaceae</taxon>
        <taxon>Micromonospora</taxon>
    </lineage>
</organism>
<accession>A0A136PQD8</accession>
<evidence type="ECO:0000256" key="5">
    <source>
        <dbReference type="ARBA" id="ARBA00022801"/>
    </source>
</evidence>
<feature type="binding site" evidence="11">
    <location>
        <begin position="296"/>
        <end position="298"/>
    </location>
    <ligand>
        <name>substrate</name>
    </ligand>
</feature>
<comment type="catalytic activity">
    <reaction evidence="7">
        <text>N-acetyl-D-glucosamine 6-phosphate + H2O = D-glucosamine 6-phosphate + acetate</text>
        <dbReference type="Rhea" id="RHEA:22936"/>
        <dbReference type="ChEBI" id="CHEBI:15377"/>
        <dbReference type="ChEBI" id="CHEBI:30089"/>
        <dbReference type="ChEBI" id="CHEBI:57513"/>
        <dbReference type="ChEBI" id="CHEBI:58725"/>
        <dbReference type="EC" id="3.5.1.25"/>
    </reaction>
</comment>
<evidence type="ECO:0000256" key="12">
    <source>
        <dbReference type="PIRSR" id="PIRSR038994-3"/>
    </source>
</evidence>
<dbReference type="PANTHER" id="PTHR11113">
    <property type="entry name" value="N-ACETYLGLUCOSAMINE-6-PHOSPHATE DEACETYLASE"/>
    <property type="match status" value="1"/>
</dbReference>
<feature type="active site" description="Proton donor/acceptor" evidence="10">
    <location>
        <position position="262"/>
    </location>
</feature>
<feature type="binding site" evidence="11">
    <location>
        <begin position="207"/>
        <end position="208"/>
    </location>
    <ligand>
        <name>substrate</name>
    </ligand>
</feature>
<evidence type="ECO:0000259" key="13">
    <source>
        <dbReference type="Pfam" id="PF01979"/>
    </source>
</evidence>
<dbReference type="SUPFAM" id="SSF51338">
    <property type="entry name" value="Composite domain of metallo-dependent hydrolases"/>
    <property type="match status" value="1"/>
</dbReference>
<dbReference type="FunFam" id="3.20.20.140:FF:000004">
    <property type="entry name" value="N-acetylglucosamine-6-phosphate deacetylase"/>
    <property type="match status" value="1"/>
</dbReference>
<evidence type="ECO:0000256" key="8">
    <source>
        <dbReference type="ARBA" id="ARBA00060590"/>
    </source>
</evidence>
<evidence type="ECO:0000256" key="11">
    <source>
        <dbReference type="PIRSR" id="PIRSR038994-2"/>
    </source>
</evidence>
<comment type="cofactor">
    <cofactor evidence="12">
        <name>a divalent metal cation</name>
        <dbReference type="ChEBI" id="CHEBI:60240"/>
    </cofactor>
    <text evidence="12">Binds 1 divalent metal cation per subunit.</text>
</comment>
<gene>
    <name evidence="14" type="ORF">AWW66_17580</name>
</gene>
<dbReference type="AlphaFoldDB" id="A0A136PQD8"/>
<dbReference type="InterPro" id="IPR003764">
    <property type="entry name" value="GlcNAc_6-P_deAcase"/>
</dbReference>
<dbReference type="EC" id="3.5.1.25" evidence="2"/>
<keyword evidence="6 9" id="KW-0119">Carbohydrate metabolism</keyword>
<dbReference type="Proteomes" id="UP000070620">
    <property type="component" value="Unassembled WGS sequence"/>
</dbReference>
<dbReference type="GO" id="GO:0008448">
    <property type="term" value="F:N-acetylglucosamine-6-phosphate deacetylase activity"/>
    <property type="evidence" value="ECO:0007669"/>
    <property type="project" value="UniProtKB-EC"/>
</dbReference>
<feature type="binding site" evidence="12">
    <location>
        <position position="117"/>
    </location>
    <ligand>
        <name>Zn(2+)</name>
        <dbReference type="ChEBI" id="CHEBI:29105"/>
    </ligand>
</feature>
<dbReference type="InterPro" id="IPR032466">
    <property type="entry name" value="Metal_Hydrolase"/>
</dbReference>
<dbReference type="GO" id="GO:0006046">
    <property type="term" value="P:N-acetylglucosamine catabolic process"/>
    <property type="evidence" value="ECO:0007669"/>
    <property type="project" value="TreeGrafter"/>
</dbReference>
<dbReference type="PIRSF" id="PIRSF038994">
    <property type="entry name" value="NagA"/>
    <property type="match status" value="1"/>
</dbReference>
<dbReference type="CDD" id="cd00854">
    <property type="entry name" value="NagA"/>
    <property type="match status" value="1"/>
</dbReference>
<comment type="caution">
    <text evidence="14">The sequence shown here is derived from an EMBL/GenBank/DDBJ whole genome shotgun (WGS) entry which is preliminary data.</text>
</comment>
<dbReference type="NCBIfam" id="TIGR00221">
    <property type="entry name" value="nagA"/>
    <property type="match status" value="1"/>
</dbReference>
<evidence type="ECO:0000313" key="14">
    <source>
        <dbReference type="EMBL" id="KXK60689.1"/>
    </source>
</evidence>
<dbReference type="PANTHER" id="PTHR11113:SF14">
    <property type="entry name" value="N-ACETYLGLUCOSAMINE-6-PHOSPHATE DEACETYLASE"/>
    <property type="match status" value="1"/>
</dbReference>
<name>A0A136PQD8_9ACTN</name>
<dbReference type="Gene3D" id="2.30.40.10">
    <property type="entry name" value="Urease, subunit C, domain 1"/>
    <property type="match status" value="1"/>
</dbReference>
<keyword evidence="5 9" id="KW-0378">Hydrolase</keyword>
<dbReference type="Pfam" id="PF01979">
    <property type="entry name" value="Amidohydro_1"/>
    <property type="match status" value="1"/>
</dbReference>
<protein>
    <recommendedName>
        <fullName evidence="3">N-acetylglucosamine-6-phosphate deacetylase</fullName>
        <ecNumber evidence="2">3.5.1.25</ecNumber>
    </recommendedName>
</protein>
<feature type="binding site" evidence="11">
    <location>
        <position position="239"/>
    </location>
    <ligand>
        <name>substrate</name>
    </ligand>
</feature>
<dbReference type="GO" id="GO:0046872">
    <property type="term" value="F:metal ion binding"/>
    <property type="evidence" value="ECO:0007669"/>
    <property type="project" value="UniProtKB-KW"/>
</dbReference>
<comment type="similarity">
    <text evidence="1 9">Belongs to the metallo-dependent hydrolases superfamily. NagA family.</text>
</comment>
<reference evidence="14 15" key="1">
    <citation type="submission" date="2016-01" db="EMBL/GenBank/DDBJ databases">
        <title>Whole genome sequence and analysis of Micromonospora rosaria DSM 803, which can produce antibacterial substance rosamicin.</title>
        <authorList>
            <person name="Yang H."/>
            <person name="He X."/>
            <person name="Zhu D."/>
        </authorList>
    </citation>
    <scope>NUCLEOTIDE SEQUENCE [LARGE SCALE GENOMIC DNA]</scope>
    <source>
        <strain evidence="14 15">DSM 803</strain>
    </source>
</reference>
<feature type="domain" description="Amidohydrolase-related" evidence="13">
    <location>
        <begin position="42"/>
        <end position="368"/>
    </location>
</feature>
<dbReference type="InterPro" id="IPR006680">
    <property type="entry name" value="Amidohydro-rel"/>
</dbReference>
<dbReference type="OrthoDB" id="9776488at2"/>
<keyword evidence="15" id="KW-1185">Reference proteome</keyword>
<sequence length="369" mass="37735">MALRVNGKVVTPGGVVRQGCVEVDGERITAVAEYPSVRDGHWIVPGFVDMHTHGGGGHTFTTGDPDAARAAAAFHLGHGTTTLLASLVSSPFELMRAATAAYAPLVAEGVLAGIHFEGPYLSAQRCGAQNPEHLRDPSTEELTELIELGGGAVRMVTLAPEREGALAAVKLLTGHRVVAAIGHTDATYEQTRAAVAAGASVGTHLFNGMRPVHHREPGPVVALLEAPQVVCELVADGVHLHDGMLTFAVSAAGPDRAALVTDAMAAAGMPDGEYELGGQAVTVAGGTARLARDGAIAGSTLTMAAALRHAVGAGLPIADVCRMLATTPARAIGLGDRVGALQAGLRADLVVLDDDLNVLQVMRAGSWVA</sequence>
<keyword evidence="4 12" id="KW-0479">Metal-binding</keyword>
<proteinExistence type="inferred from homology"/>
<dbReference type="InterPro" id="IPR011059">
    <property type="entry name" value="Metal-dep_hydrolase_composite"/>
</dbReference>
<evidence type="ECO:0000256" key="1">
    <source>
        <dbReference type="ARBA" id="ARBA00010716"/>
    </source>
</evidence>
<feature type="binding site" evidence="11">
    <location>
        <position position="215"/>
    </location>
    <ligand>
        <name>substrate</name>
    </ligand>
</feature>
<comment type="pathway">
    <text evidence="8">Amino-sugar metabolism; N-acetylneuraminate degradation; D-fructose 6-phosphate from N-acetylneuraminate: step 4/5.</text>
</comment>
<dbReference type="EMBL" id="LRQV01000062">
    <property type="protein sequence ID" value="KXK60689.1"/>
    <property type="molecule type" value="Genomic_DNA"/>
</dbReference>